<sequence length="53" mass="5762">MNPLEFIPPSVSRSILSTGRRGMQNHVGILGKIANVAINPLLRSPRVPSLTVR</sequence>
<comment type="caution">
    <text evidence="1">The sequence shown here is derived from an EMBL/GenBank/DDBJ whole genome shotgun (WGS) entry which is preliminary data.</text>
</comment>
<proteinExistence type="predicted"/>
<accession>A0A8J4TV97</accession>
<dbReference type="EMBL" id="QNUK01000494">
    <property type="protein sequence ID" value="KAF5892536.1"/>
    <property type="molecule type" value="Genomic_DNA"/>
</dbReference>
<keyword evidence="2" id="KW-1185">Reference proteome</keyword>
<protein>
    <submittedName>
        <fullName evidence="1">BTB/POZ and TAZ domain-containing protein 1</fullName>
    </submittedName>
</protein>
<organism evidence="1 2">
    <name type="scientific">Clarias magur</name>
    <name type="common">Asian catfish</name>
    <name type="synonym">Macropteronotus magur</name>
    <dbReference type="NCBI Taxonomy" id="1594786"/>
    <lineage>
        <taxon>Eukaryota</taxon>
        <taxon>Metazoa</taxon>
        <taxon>Chordata</taxon>
        <taxon>Craniata</taxon>
        <taxon>Vertebrata</taxon>
        <taxon>Euteleostomi</taxon>
        <taxon>Actinopterygii</taxon>
        <taxon>Neopterygii</taxon>
        <taxon>Teleostei</taxon>
        <taxon>Ostariophysi</taxon>
        <taxon>Siluriformes</taxon>
        <taxon>Clariidae</taxon>
        <taxon>Clarias</taxon>
    </lineage>
</organism>
<name>A0A8J4TV97_CLAMG</name>
<evidence type="ECO:0000313" key="1">
    <source>
        <dbReference type="EMBL" id="KAF5892536.1"/>
    </source>
</evidence>
<gene>
    <name evidence="1" type="primary">agmR</name>
    <name evidence="1" type="ORF">DAT39_017773</name>
</gene>
<reference evidence="1" key="1">
    <citation type="submission" date="2020-07" db="EMBL/GenBank/DDBJ databases">
        <title>Clarias magur genome sequencing, assembly and annotation.</title>
        <authorList>
            <person name="Kushwaha B."/>
            <person name="Kumar R."/>
            <person name="Das P."/>
            <person name="Joshi C.G."/>
            <person name="Kumar D."/>
            <person name="Nagpure N.S."/>
            <person name="Pandey M."/>
            <person name="Agarwal S."/>
            <person name="Srivastava S."/>
            <person name="Singh M."/>
            <person name="Sahoo L."/>
            <person name="Jayasankar P."/>
            <person name="Meher P.K."/>
            <person name="Koringa P.G."/>
            <person name="Iquebal M.A."/>
            <person name="Das S.P."/>
            <person name="Bit A."/>
            <person name="Patnaik S."/>
            <person name="Patel N."/>
            <person name="Shah T.M."/>
            <person name="Hinsu A."/>
            <person name="Jena J.K."/>
        </authorList>
    </citation>
    <scope>NUCLEOTIDE SEQUENCE</scope>
    <source>
        <strain evidence="1">CIFAMagur01</strain>
        <tissue evidence="1">Testis</tissue>
    </source>
</reference>
<dbReference type="Proteomes" id="UP000727407">
    <property type="component" value="Unassembled WGS sequence"/>
</dbReference>
<dbReference type="AlphaFoldDB" id="A0A8J4TV97"/>
<evidence type="ECO:0000313" key="2">
    <source>
        <dbReference type="Proteomes" id="UP000727407"/>
    </source>
</evidence>